<evidence type="ECO:0000313" key="1">
    <source>
        <dbReference type="EMBL" id="MEX5284102.1"/>
    </source>
</evidence>
<accession>A0ABV3X1P9</accession>
<protein>
    <submittedName>
        <fullName evidence="1">Uncharacterized protein</fullName>
    </submittedName>
</protein>
<comment type="caution">
    <text evidence="1">The sequence shown here is derived from an EMBL/GenBank/DDBJ whole genome shotgun (WGS) entry which is preliminary data.</text>
</comment>
<gene>
    <name evidence="1" type="ORF">QCO44_00365</name>
</gene>
<reference evidence="1 2" key="1">
    <citation type="submission" date="2023-04" db="EMBL/GenBank/DDBJ databases">
        <title>Genome Sequence of Selenomonas sputigena ATCC 33150.</title>
        <authorList>
            <person name="Miller D.P."/>
            <person name="Anvari S."/>
            <person name="Polson S.W."/>
            <person name="Macdonald M."/>
            <person name="Mcdowell J.V."/>
        </authorList>
    </citation>
    <scope>NUCLEOTIDE SEQUENCE [LARGE SCALE GENOMIC DNA]</scope>
    <source>
        <strain evidence="1 2">ATCC 33150</strain>
    </source>
</reference>
<dbReference type="RefSeq" id="WP_368845837.1">
    <property type="nucleotide sequence ID" value="NZ_CP194411.1"/>
</dbReference>
<proteinExistence type="predicted"/>
<organism evidence="1 2">
    <name type="scientific">Selenomonas sputigena</name>
    <dbReference type="NCBI Taxonomy" id="69823"/>
    <lineage>
        <taxon>Bacteria</taxon>
        <taxon>Bacillati</taxon>
        <taxon>Bacillota</taxon>
        <taxon>Negativicutes</taxon>
        <taxon>Selenomonadales</taxon>
        <taxon>Selenomonadaceae</taxon>
        <taxon>Selenomonas</taxon>
    </lineage>
</organism>
<dbReference type="Proteomes" id="UP001559623">
    <property type="component" value="Unassembled WGS sequence"/>
</dbReference>
<evidence type="ECO:0000313" key="2">
    <source>
        <dbReference type="Proteomes" id="UP001559623"/>
    </source>
</evidence>
<dbReference type="EMBL" id="JARVLH010000001">
    <property type="protein sequence ID" value="MEX5284102.1"/>
    <property type="molecule type" value="Genomic_DNA"/>
</dbReference>
<keyword evidence="2" id="KW-1185">Reference proteome</keyword>
<sequence>MYWIKKELYEAMVMFLDSYYWKNPSDGLGILLGIINLDMMKDGNPIDPVVVKEWNTIVENNKNAVENVGDGFEMMICFLEYYANEVGFELQEVISDLKKQRKMYERIYMDQVQSLKQNKKHVLKIIEVTITQ</sequence>
<name>A0ABV3X1P9_9FIRM</name>